<reference evidence="2 3" key="1">
    <citation type="submission" date="2021-01" db="EMBL/GenBank/DDBJ databases">
        <title>Whole genome shotgun sequence of Catellatospora citrea NBRC 14495.</title>
        <authorList>
            <person name="Komaki H."/>
            <person name="Tamura T."/>
        </authorList>
    </citation>
    <scope>NUCLEOTIDE SEQUENCE [LARGE SCALE GENOMIC DNA]</scope>
    <source>
        <strain evidence="2 3">NBRC 14495</strain>
    </source>
</reference>
<evidence type="ECO:0000313" key="3">
    <source>
        <dbReference type="Proteomes" id="UP000659904"/>
    </source>
</evidence>
<dbReference type="RefSeq" id="WP_120314659.1">
    <property type="nucleotide sequence ID" value="NZ_BONH01000025.1"/>
</dbReference>
<dbReference type="Gene3D" id="3.30.429.10">
    <property type="entry name" value="Macrophage Migration Inhibitory Factor"/>
    <property type="match status" value="1"/>
</dbReference>
<evidence type="ECO:0000259" key="1">
    <source>
        <dbReference type="Pfam" id="PF14832"/>
    </source>
</evidence>
<dbReference type="InterPro" id="IPR014347">
    <property type="entry name" value="Tautomerase/MIF_sf"/>
</dbReference>
<feature type="domain" description="Tautomerase cis-CaaD-like" evidence="1">
    <location>
        <begin position="1"/>
        <end position="136"/>
    </location>
</feature>
<dbReference type="InterPro" id="IPR028116">
    <property type="entry name" value="Cis-CaaD-like"/>
</dbReference>
<gene>
    <name evidence="2" type="ORF">Cci01nite_51750</name>
</gene>
<keyword evidence="3" id="KW-1185">Reference proteome</keyword>
<sequence>MPLWNIHHTPGIFTDEEKHLLASRITDHYEQIGLPRFYVITLFHETRTEDFYVGGEPTPAGVRVVIDHIARHNPDRESRRRTAQWVKGILQPHLERKEGLHWEFHVDETSEDLWMINGIVPPPGGSDTEKLWAENNATSTY</sequence>
<evidence type="ECO:0000313" key="2">
    <source>
        <dbReference type="EMBL" id="GIG00082.1"/>
    </source>
</evidence>
<organism evidence="2 3">
    <name type="scientific">Catellatospora citrea</name>
    <dbReference type="NCBI Taxonomy" id="53366"/>
    <lineage>
        <taxon>Bacteria</taxon>
        <taxon>Bacillati</taxon>
        <taxon>Actinomycetota</taxon>
        <taxon>Actinomycetes</taxon>
        <taxon>Micromonosporales</taxon>
        <taxon>Micromonosporaceae</taxon>
        <taxon>Catellatospora</taxon>
    </lineage>
</organism>
<dbReference type="Pfam" id="PF14832">
    <property type="entry name" value="Tautomerase_3"/>
    <property type="match status" value="1"/>
</dbReference>
<protein>
    <recommendedName>
        <fullName evidence="1">Tautomerase cis-CaaD-like domain-containing protein</fullName>
    </recommendedName>
</protein>
<dbReference type="AlphaFoldDB" id="A0A8J3KHE6"/>
<comment type="caution">
    <text evidence="2">The sequence shown here is derived from an EMBL/GenBank/DDBJ whole genome shotgun (WGS) entry which is preliminary data.</text>
</comment>
<dbReference type="SUPFAM" id="SSF55331">
    <property type="entry name" value="Tautomerase/MIF"/>
    <property type="match status" value="1"/>
</dbReference>
<dbReference type="EMBL" id="BONH01000025">
    <property type="protein sequence ID" value="GIG00082.1"/>
    <property type="molecule type" value="Genomic_DNA"/>
</dbReference>
<name>A0A8J3KHE6_9ACTN</name>
<proteinExistence type="predicted"/>
<dbReference type="Proteomes" id="UP000659904">
    <property type="component" value="Unassembled WGS sequence"/>
</dbReference>
<accession>A0A8J3KHE6</accession>